<dbReference type="FunFam" id="1.20.1070.10:FF:000013">
    <property type="entry name" value="Olfactory receptor"/>
    <property type="match status" value="1"/>
</dbReference>
<dbReference type="AlphaFoldDB" id="A0A8C5WXA5"/>
<dbReference type="Proteomes" id="UP000694406">
    <property type="component" value="Unplaced"/>
</dbReference>
<feature type="transmembrane region" description="Helical" evidence="11">
    <location>
        <begin position="195"/>
        <end position="217"/>
    </location>
</feature>
<keyword evidence="5 11" id="KW-1133">Transmembrane helix</keyword>
<evidence type="ECO:0000256" key="4">
    <source>
        <dbReference type="ARBA" id="ARBA00022725"/>
    </source>
</evidence>
<keyword evidence="2 11" id="KW-1003">Cell membrane</keyword>
<dbReference type="InterPro" id="IPR047132">
    <property type="entry name" value="Olfact_rcpt_6C-like"/>
</dbReference>
<proteinExistence type="inferred from homology"/>
<reference evidence="13" key="2">
    <citation type="submission" date="2025-09" db="UniProtKB">
        <authorList>
            <consortium name="Ensembl"/>
        </authorList>
    </citation>
    <scope>IDENTIFICATION</scope>
</reference>
<name>A0A8C5WXA5_LATLA</name>
<evidence type="ECO:0000256" key="9">
    <source>
        <dbReference type="ARBA" id="ARBA00023224"/>
    </source>
</evidence>
<dbReference type="PROSITE" id="PS50262">
    <property type="entry name" value="G_PROTEIN_RECEP_F1_2"/>
    <property type="match status" value="1"/>
</dbReference>
<keyword evidence="7 11" id="KW-0472">Membrane</keyword>
<feature type="transmembrane region" description="Helical" evidence="11">
    <location>
        <begin position="159"/>
        <end position="183"/>
    </location>
</feature>
<feature type="transmembrane region" description="Helical" evidence="11">
    <location>
        <begin position="75"/>
        <end position="94"/>
    </location>
</feature>
<dbReference type="InterPro" id="IPR000725">
    <property type="entry name" value="Olfact_rcpt"/>
</dbReference>
<keyword evidence="8 10" id="KW-0675">Receptor</keyword>
<keyword evidence="6 10" id="KW-0297">G-protein coupled receptor</keyword>
<dbReference type="Pfam" id="PF13853">
    <property type="entry name" value="7tm_4"/>
    <property type="match status" value="1"/>
</dbReference>
<comment type="subcellular location">
    <subcellularLocation>
        <location evidence="1 11">Cell membrane</location>
        <topology evidence="1 11">Multi-pass membrane protein</topology>
    </subcellularLocation>
</comment>
<keyword evidence="4 11" id="KW-0552">Olfaction</keyword>
<feature type="domain" description="G-protein coupled receptors family 1 profile" evidence="12">
    <location>
        <begin position="1"/>
        <end position="244"/>
    </location>
</feature>
<dbReference type="GeneTree" id="ENSGT01150000286948"/>
<evidence type="ECO:0000256" key="10">
    <source>
        <dbReference type="RuleBase" id="RU000688"/>
    </source>
</evidence>
<dbReference type="GO" id="GO:0004930">
    <property type="term" value="F:G protein-coupled receptor activity"/>
    <property type="evidence" value="ECO:0007669"/>
    <property type="project" value="UniProtKB-KW"/>
</dbReference>
<dbReference type="PRINTS" id="PR00237">
    <property type="entry name" value="GPCRRHODOPSN"/>
</dbReference>
<dbReference type="PRINTS" id="PR00245">
    <property type="entry name" value="OLFACTORYR"/>
</dbReference>
<reference evidence="13" key="1">
    <citation type="submission" date="2025-08" db="UniProtKB">
        <authorList>
            <consortium name="Ensembl"/>
        </authorList>
    </citation>
    <scope>IDENTIFICATION</scope>
</reference>
<evidence type="ECO:0000313" key="14">
    <source>
        <dbReference type="Proteomes" id="UP000694406"/>
    </source>
</evidence>
<keyword evidence="3 10" id="KW-0812">Transmembrane</keyword>
<evidence type="ECO:0000256" key="6">
    <source>
        <dbReference type="ARBA" id="ARBA00023040"/>
    </source>
</evidence>
<dbReference type="Gene3D" id="1.20.1070.10">
    <property type="entry name" value="Rhodopsin 7-helix transmembrane proteins"/>
    <property type="match status" value="1"/>
</dbReference>
<evidence type="ECO:0000313" key="13">
    <source>
        <dbReference type="Ensembl" id="ENSLLTP00000019942.1"/>
    </source>
</evidence>
<protein>
    <recommendedName>
        <fullName evidence="11">Olfactory receptor</fullName>
    </recommendedName>
</protein>
<evidence type="ECO:0000256" key="2">
    <source>
        <dbReference type="ARBA" id="ARBA00022475"/>
    </source>
</evidence>
<dbReference type="PANTHER" id="PTHR26454">
    <property type="entry name" value="OLFACTORY RECEPTOR"/>
    <property type="match status" value="1"/>
</dbReference>
<feature type="transmembrane region" description="Helical" evidence="11">
    <location>
        <begin position="101"/>
        <end position="119"/>
    </location>
</feature>
<dbReference type="PANTHER" id="PTHR26454:SF30">
    <property type="entry name" value="OLFACTORY RECEPTOR 6X1"/>
    <property type="match status" value="1"/>
</dbReference>
<comment type="similarity">
    <text evidence="10">Belongs to the G-protein coupled receptor 1 family.</text>
</comment>
<dbReference type="PROSITE" id="PS00237">
    <property type="entry name" value="G_PROTEIN_RECEP_F1_1"/>
    <property type="match status" value="1"/>
</dbReference>
<evidence type="ECO:0000256" key="3">
    <source>
        <dbReference type="ARBA" id="ARBA00022692"/>
    </source>
</evidence>
<evidence type="ECO:0000256" key="11">
    <source>
        <dbReference type="RuleBase" id="RU363047"/>
    </source>
</evidence>
<evidence type="ECO:0000259" key="12">
    <source>
        <dbReference type="PROSITE" id="PS50262"/>
    </source>
</evidence>
<organism evidence="13 14">
    <name type="scientific">Laticauda laticaudata</name>
    <name type="common">Blue-ringed sea krait</name>
    <name type="synonym">Blue-lipped sea krait</name>
    <dbReference type="NCBI Taxonomy" id="8630"/>
    <lineage>
        <taxon>Eukaryota</taxon>
        <taxon>Metazoa</taxon>
        <taxon>Chordata</taxon>
        <taxon>Craniata</taxon>
        <taxon>Vertebrata</taxon>
        <taxon>Euteleostomi</taxon>
        <taxon>Lepidosauria</taxon>
        <taxon>Squamata</taxon>
        <taxon>Bifurcata</taxon>
        <taxon>Unidentata</taxon>
        <taxon>Episquamata</taxon>
        <taxon>Toxicofera</taxon>
        <taxon>Serpentes</taxon>
        <taxon>Colubroidea</taxon>
        <taxon>Elapidae</taxon>
        <taxon>Laticaudinae</taxon>
        <taxon>Laticauda</taxon>
    </lineage>
</organism>
<dbReference type="InterPro" id="IPR017452">
    <property type="entry name" value="GPCR_Rhodpsn_7TM"/>
</dbReference>
<dbReference type="InterPro" id="IPR000276">
    <property type="entry name" value="GPCR_Rhodpsn"/>
</dbReference>
<dbReference type="SUPFAM" id="SSF81321">
    <property type="entry name" value="Family A G protein-coupled receptor-like"/>
    <property type="match status" value="1"/>
</dbReference>
<evidence type="ECO:0000256" key="7">
    <source>
        <dbReference type="ARBA" id="ARBA00023136"/>
    </source>
</evidence>
<evidence type="ECO:0000256" key="1">
    <source>
        <dbReference type="ARBA" id="ARBA00004651"/>
    </source>
</evidence>
<keyword evidence="11" id="KW-0716">Sensory transduction</keyword>
<feature type="transmembrane region" description="Helical" evidence="11">
    <location>
        <begin position="223"/>
        <end position="243"/>
    </location>
</feature>
<dbReference type="GO" id="GO:0005886">
    <property type="term" value="C:plasma membrane"/>
    <property type="evidence" value="ECO:0007669"/>
    <property type="project" value="UniProtKB-SubCell"/>
</dbReference>
<accession>A0A8C5WXA5</accession>
<dbReference type="GO" id="GO:0004984">
    <property type="term" value="F:olfactory receptor activity"/>
    <property type="evidence" value="ECO:0007669"/>
    <property type="project" value="InterPro"/>
</dbReference>
<sequence length="269" mass="30608">MIVTNCTRSTEFILVGLPNVWGMENMTFACKPMFFFLSNLSWIDIGHTTAFIPKLMVNYLSAKNAICFNCCMTQMFFYFLFGITEYFIITLISLDRYLAIFCFKLAMAAWFGGFFSILYQGVLTANLPYCTSNIINHFFCDAGSVLKISGGDTYLVEVLTFPVMAIVVMSSLLFIVISYLFIISTILQIAFSTRASHLVVVCMLHESLFFVCLRPTIKNSSIIAIKYVSLLYTIIAPMLNPFIYTIRNNEVKEAVWEALRKKIPAFPKM</sequence>
<evidence type="ECO:0000256" key="5">
    <source>
        <dbReference type="ARBA" id="ARBA00022989"/>
    </source>
</evidence>
<evidence type="ECO:0000256" key="8">
    <source>
        <dbReference type="ARBA" id="ARBA00023170"/>
    </source>
</evidence>
<keyword evidence="9 10" id="KW-0807">Transducer</keyword>
<dbReference type="Ensembl" id="ENSLLTT00000020683.1">
    <property type="protein sequence ID" value="ENSLLTP00000019942.1"/>
    <property type="gene ID" value="ENSLLTG00000014963.1"/>
</dbReference>
<keyword evidence="14" id="KW-1185">Reference proteome</keyword>